<reference evidence="2 3" key="1">
    <citation type="submission" date="2023-11" db="EMBL/GenBank/DDBJ databases">
        <title>Bacillus jintuensis, isolated from a mudflat on the Beibu Gulf coast.</title>
        <authorList>
            <person name="Li M."/>
        </authorList>
    </citation>
    <scope>NUCLEOTIDE SEQUENCE [LARGE SCALE GENOMIC DNA]</scope>
    <source>
        <strain evidence="2 3">31A1R</strain>
    </source>
</reference>
<accession>A0ABU5IYH0</accession>
<proteinExistence type="predicted"/>
<dbReference type="Pfam" id="PF08378">
    <property type="entry name" value="NERD"/>
    <property type="match status" value="1"/>
</dbReference>
<evidence type="ECO:0000313" key="2">
    <source>
        <dbReference type="EMBL" id="MDZ5472213.1"/>
    </source>
</evidence>
<protein>
    <submittedName>
        <fullName evidence="2">Nuclease-related domain-containing protein</fullName>
    </submittedName>
</protein>
<dbReference type="RefSeq" id="WP_322446511.1">
    <property type="nucleotide sequence ID" value="NZ_JAXOFX010000005.1"/>
</dbReference>
<evidence type="ECO:0000313" key="3">
    <source>
        <dbReference type="Proteomes" id="UP001290455"/>
    </source>
</evidence>
<dbReference type="PROSITE" id="PS50965">
    <property type="entry name" value="NERD"/>
    <property type="match status" value="1"/>
</dbReference>
<gene>
    <name evidence="2" type="ORF">SM124_10680</name>
</gene>
<comment type="caution">
    <text evidence="2">The sequence shown here is derived from an EMBL/GenBank/DDBJ whole genome shotgun (WGS) entry which is preliminary data.</text>
</comment>
<sequence>MYGLAKLTANLLKDVIDLIAKELYVPIKLQTLEATLRRFHQNVHKRPNIETDFAKSWAGYHGERSLKYYLNFLPERDYIIFFDLRLLNFDNPFQMDILVLSSKYALILEVKNILGTLYFDQDFQQLIRTINDKEEGLPNPIVQAKKQKRQLSIWLDSHHINLPVDYLVVISNPSTILKTHPTTRSEVLKRVVHSNLLLDRIEAMNRKYQEDILDPKQLRKLTKGILKSHTPTDIDIYKLYGVSEHDLITGVHCPVCSYIPMIRRKRSWYCEKCNSYHKDAHVRTLKDYFLLINKTITNEKCRSFLQLSSPDVANRLLTSMNLVSTAQTRDEFILPKPNFSRYPR</sequence>
<dbReference type="EMBL" id="JAXOFX010000005">
    <property type="protein sequence ID" value="MDZ5472213.1"/>
    <property type="molecule type" value="Genomic_DNA"/>
</dbReference>
<keyword evidence="3" id="KW-1185">Reference proteome</keyword>
<organism evidence="2 3">
    <name type="scientific">Robertmurraya mangrovi</name>
    <dbReference type="NCBI Taxonomy" id="3098077"/>
    <lineage>
        <taxon>Bacteria</taxon>
        <taxon>Bacillati</taxon>
        <taxon>Bacillota</taxon>
        <taxon>Bacilli</taxon>
        <taxon>Bacillales</taxon>
        <taxon>Bacillaceae</taxon>
        <taxon>Robertmurraya</taxon>
    </lineage>
</organism>
<dbReference type="Proteomes" id="UP001290455">
    <property type="component" value="Unassembled WGS sequence"/>
</dbReference>
<feature type="domain" description="NERD" evidence="1">
    <location>
        <begin position="58"/>
        <end position="174"/>
    </location>
</feature>
<name>A0ABU5IYH0_9BACI</name>
<dbReference type="InterPro" id="IPR011528">
    <property type="entry name" value="NERD"/>
</dbReference>
<evidence type="ECO:0000259" key="1">
    <source>
        <dbReference type="PROSITE" id="PS50965"/>
    </source>
</evidence>